<dbReference type="Proteomes" id="UP001216907">
    <property type="component" value="Unassembled WGS sequence"/>
</dbReference>
<name>A0ABT6F695_9BACT</name>
<keyword evidence="1" id="KW-1133">Transmembrane helix</keyword>
<comment type="caution">
    <text evidence="2">The sequence shown here is derived from an EMBL/GenBank/DDBJ whole genome shotgun (WGS) entry which is preliminary data.</text>
</comment>
<evidence type="ECO:0000313" key="2">
    <source>
        <dbReference type="EMBL" id="MDG3003113.1"/>
    </source>
</evidence>
<accession>A0ABT6F695</accession>
<evidence type="ECO:0000313" key="3">
    <source>
        <dbReference type="Proteomes" id="UP001216907"/>
    </source>
</evidence>
<feature type="transmembrane region" description="Helical" evidence="1">
    <location>
        <begin position="60"/>
        <end position="88"/>
    </location>
</feature>
<dbReference type="EMBL" id="JARRAG010000001">
    <property type="protein sequence ID" value="MDG3003113.1"/>
    <property type="molecule type" value="Genomic_DNA"/>
</dbReference>
<sequence length="107" mass="11696">MNAYDSQRNRHLTIGIWLVGLGFLLAARRIWPGILFVGGAVALVQAYYDPERRNAGRAGIAMILLGLWAMLSFSAPVLFVGLGVWMIFSAIAASTATRKPFVDQTLD</sequence>
<protein>
    <recommendedName>
        <fullName evidence="4">DUF4190 domain-containing protein</fullName>
    </recommendedName>
</protein>
<organism evidence="2 3">
    <name type="scientific">Paludisphaera mucosa</name>
    <dbReference type="NCBI Taxonomy" id="3030827"/>
    <lineage>
        <taxon>Bacteria</taxon>
        <taxon>Pseudomonadati</taxon>
        <taxon>Planctomycetota</taxon>
        <taxon>Planctomycetia</taxon>
        <taxon>Isosphaerales</taxon>
        <taxon>Isosphaeraceae</taxon>
        <taxon>Paludisphaera</taxon>
    </lineage>
</organism>
<keyword evidence="1" id="KW-0812">Transmembrane</keyword>
<evidence type="ECO:0000256" key="1">
    <source>
        <dbReference type="SAM" id="Phobius"/>
    </source>
</evidence>
<gene>
    <name evidence="2" type="ORF">PZE19_04980</name>
</gene>
<dbReference type="RefSeq" id="WP_277859470.1">
    <property type="nucleotide sequence ID" value="NZ_JARRAG010000001.1"/>
</dbReference>
<reference evidence="2 3" key="1">
    <citation type="submission" date="2023-03" db="EMBL/GenBank/DDBJ databases">
        <title>Paludisphaera mucosa sp. nov. a novel planctomycete from northern fen.</title>
        <authorList>
            <person name="Ivanova A."/>
        </authorList>
    </citation>
    <scope>NUCLEOTIDE SEQUENCE [LARGE SCALE GENOMIC DNA]</scope>
    <source>
        <strain evidence="2 3">Pla2</strain>
    </source>
</reference>
<keyword evidence="1" id="KW-0472">Membrane</keyword>
<proteinExistence type="predicted"/>
<evidence type="ECO:0008006" key="4">
    <source>
        <dbReference type="Google" id="ProtNLM"/>
    </source>
</evidence>
<keyword evidence="3" id="KW-1185">Reference proteome</keyword>